<dbReference type="SUPFAM" id="SSF46609">
    <property type="entry name" value="Fe,Mn superoxide dismutase (SOD), N-terminal domain"/>
    <property type="match status" value="1"/>
</dbReference>
<evidence type="ECO:0000259" key="5">
    <source>
        <dbReference type="Pfam" id="PF00081"/>
    </source>
</evidence>
<organism evidence="7 8">
    <name type="scientific">Collibacillus ludicampi</name>
    <dbReference type="NCBI Taxonomy" id="2771369"/>
    <lineage>
        <taxon>Bacteria</taxon>
        <taxon>Bacillati</taxon>
        <taxon>Bacillota</taxon>
        <taxon>Bacilli</taxon>
        <taxon>Bacillales</taxon>
        <taxon>Alicyclobacillaceae</taxon>
        <taxon>Collibacillus</taxon>
    </lineage>
</organism>
<dbReference type="InterPro" id="IPR036314">
    <property type="entry name" value="SOD_C_sf"/>
</dbReference>
<dbReference type="FunFam" id="1.10.287.990:FF:000001">
    <property type="entry name" value="Superoxide dismutase"/>
    <property type="match status" value="1"/>
</dbReference>
<comment type="caution">
    <text evidence="7">The sequence shown here is derived from an EMBL/GenBank/DDBJ whole genome shotgun (WGS) entry which is preliminary data.</text>
</comment>
<dbReference type="GO" id="GO:0004784">
    <property type="term" value="F:superoxide dismutase activity"/>
    <property type="evidence" value="ECO:0007669"/>
    <property type="project" value="UniProtKB-EC"/>
</dbReference>
<proteinExistence type="inferred from homology"/>
<dbReference type="SUPFAM" id="SSF54719">
    <property type="entry name" value="Fe,Mn superoxide dismutase (SOD), C-terminal domain"/>
    <property type="match status" value="1"/>
</dbReference>
<dbReference type="EC" id="1.15.1.1" evidence="2"/>
<name>A0AAV4LIZ0_9BACL</name>
<dbReference type="EMBL" id="BOQE01000001">
    <property type="protein sequence ID" value="GIM47730.1"/>
    <property type="molecule type" value="Genomic_DNA"/>
</dbReference>
<evidence type="ECO:0000313" key="8">
    <source>
        <dbReference type="Proteomes" id="UP001057291"/>
    </source>
</evidence>
<dbReference type="InterPro" id="IPR036324">
    <property type="entry name" value="Mn/Fe_SOD_N_sf"/>
</dbReference>
<feature type="domain" description="Manganese/iron superoxide dismutase N-terminal" evidence="5">
    <location>
        <begin position="135"/>
        <end position="214"/>
    </location>
</feature>
<sequence>MYQHQVDSSYFDFQQAQQLREWYYKEVLDRLDTVIDRIPSVNRTREEVRSFLKYANMMYTRSQDLLNKLDALIPQLSNEEMRKHKFEYSNILNSDVPSQIENGHLPLVQLVSRHEDDHPFSIERTYYQSIPIGGHILPPLPYPYDALEPYIDEKTMRIHHDSHHKSYVEGLNKAENEMLKARESGDFSLIKHWEREAAFNGAGHYLHTIFWNTMNPRGGGEATGEIAHEINRTFGGFQKFKLHFSAAAEKVEGSGWAMLIWSPRSHRVEILQVEKHQNLSQHDIVPLMVLDVWEHAYYLKYQNNRRSYIDAWWNIVNWDEINRRFKQARNLRWQPF</sequence>
<reference evidence="7" key="1">
    <citation type="journal article" date="2023" name="Int. J. Syst. Evol. Microbiol.">
        <title>Collibacillus ludicampi gen. nov., sp. nov., a new soil bacterium of the family Alicyclobacillaceae.</title>
        <authorList>
            <person name="Jojima T."/>
            <person name="Ioku Y."/>
            <person name="Fukuta Y."/>
            <person name="Shirasaka N."/>
            <person name="Matsumura Y."/>
            <person name="Mori M."/>
        </authorList>
    </citation>
    <scope>NUCLEOTIDE SEQUENCE</scope>
    <source>
        <strain evidence="7">TP075</strain>
    </source>
</reference>
<dbReference type="InterPro" id="IPR050265">
    <property type="entry name" value="Fe/Mn_Superoxide_Dismutase"/>
</dbReference>
<evidence type="ECO:0000313" key="7">
    <source>
        <dbReference type="EMBL" id="GIM47730.1"/>
    </source>
</evidence>
<dbReference type="InterPro" id="IPR019833">
    <property type="entry name" value="Mn/Fe_SOD_BS"/>
</dbReference>
<dbReference type="Gene3D" id="3.55.40.20">
    <property type="entry name" value="Iron/manganese superoxide dismutase, C-terminal domain"/>
    <property type="match status" value="1"/>
</dbReference>
<evidence type="ECO:0000259" key="6">
    <source>
        <dbReference type="Pfam" id="PF02777"/>
    </source>
</evidence>
<dbReference type="InterPro" id="IPR001189">
    <property type="entry name" value="Mn/Fe_SOD"/>
</dbReference>
<gene>
    <name evidence="7" type="primary">sodF</name>
    <name evidence="7" type="ORF">DNHGIG_32790</name>
</gene>
<dbReference type="PANTHER" id="PTHR11404">
    <property type="entry name" value="SUPEROXIDE DISMUTASE 2"/>
    <property type="match status" value="1"/>
</dbReference>
<dbReference type="Proteomes" id="UP001057291">
    <property type="component" value="Unassembled WGS sequence"/>
</dbReference>
<dbReference type="PRINTS" id="PR01703">
    <property type="entry name" value="MNSODISMTASE"/>
</dbReference>
<protein>
    <recommendedName>
        <fullName evidence="2">superoxide dismutase</fullName>
        <ecNumber evidence="2">1.15.1.1</ecNumber>
    </recommendedName>
</protein>
<evidence type="ECO:0000256" key="3">
    <source>
        <dbReference type="ARBA" id="ARBA00022723"/>
    </source>
</evidence>
<dbReference type="AlphaFoldDB" id="A0AAV4LIZ0"/>
<feature type="domain" description="Manganese/iron superoxide dismutase C-terminal" evidence="6">
    <location>
        <begin position="223"/>
        <end position="324"/>
    </location>
</feature>
<evidence type="ECO:0000256" key="1">
    <source>
        <dbReference type="ARBA" id="ARBA00008714"/>
    </source>
</evidence>
<dbReference type="GO" id="GO:0046872">
    <property type="term" value="F:metal ion binding"/>
    <property type="evidence" value="ECO:0007669"/>
    <property type="project" value="UniProtKB-KW"/>
</dbReference>
<dbReference type="Pfam" id="PF00081">
    <property type="entry name" value="Sod_Fe_N"/>
    <property type="match status" value="1"/>
</dbReference>
<comment type="similarity">
    <text evidence="1">Belongs to the iron/manganese superoxide dismutase family.</text>
</comment>
<evidence type="ECO:0000256" key="2">
    <source>
        <dbReference type="ARBA" id="ARBA00012682"/>
    </source>
</evidence>
<dbReference type="Gene3D" id="1.10.287.990">
    <property type="entry name" value="Fe,Mn superoxide dismutase (SOD) domain"/>
    <property type="match status" value="1"/>
</dbReference>
<evidence type="ECO:0000256" key="4">
    <source>
        <dbReference type="ARBA" id="ARBA00023002"/>
    </source>
</evidence>
<dbReference type="InterPro" id="IPR019831">
    <property type="entry name" value="Mn/Fe_SOD_N"/>
</dbReference>
<keyword evidence="4" id="KW-0560">Oxidoreductase</keyword>
<keyword evidence="8" id="KW-1185">Reference proteome</keyword>
<accession>A0AAV4LIZ0</accession>
<dbReference type="RefSeq" id="WP_282200674.1">
    <property type="nucleotide sequence ID" value="NZ_BOQE01000001.1"/>
</dbReference>
<keyword evidence="3" id="KW-0479">Metal-binding</keyword>
<dbReference type="InterPro" id="IPR019832">
    <property type="entry name" value="Mn/Fe_SOD_C"/>
</dbReference>
<dbReference type="Pfam" id="PF02777">
    <property type="entry name" value="Sod_Fe_C"/>
    <property type="match status" value="1"/>
</dbReference>
<dbReference type="PANTHER" id="PTHR11404:SF6">
    <property type="entry name" value="SUPEROXIDE DISMUTASE [MN], MITOCHONDRIAL"/>
    <property type="match status" value="1"/>
</dbReference>
<dbReference type="FunFam" id="3.55.40.20:FF:000004">
    <property type="entry name" value="Superoxide dismutase [Fe]"/>
    <property type="match status" value="1"/>
</dbReference>
<dbReference type="PROSITE" id="PS00088">
    <property type="entry name" value="SOD_MN"/>
    <property type="match status" value="1"/>
</dbReference>